<dbReference type="PANTHER" id="PTHR36927:SF3">
    <property type="entry name" value="GLUCANS BIOSYNTHESIS PROTEIN C"/>
    <property type="match status" value="1"/>
</dbReference>
<accession>A0A947GNB2</accession>
<keyword evidence="1" id="KW-0812">Transmembrane</keyword>
<dbReference type="EMBL" id="JADOES010000018">
    <property type="protein sequence ID" value="MBT9315956.1"/>
    <property type="molecule type" value="Genomic_DNA"/>
</dbReference>
<name>A0A947GNB2_9CYAN</name>
<feature type="transmembrane region" description="Helical" evidence="1">
    <location>
        <begin position="49"/>
        <end position="68"/>
    </location>
</feature>
<dbReference type="RefSeq" id="WP_215609020.1">
    <property type="nucleotide sequence ID" value="NZ_JADOES010000018.1"/>
</dbReference>
<evidence type="ECO:0000259" key="2">
    <source>
        <dbReference type="Pfam" id="PF01757"/>
    </source>
</evidence>
<dbReference type="GO" id="GO:0016747">
    <property type="term" value="F:acyltransferase activity, transferring groups other than amino-acyl groups"/>
    <property type="evidence" value="ECO:0007669"/>
    <property type="project" value="InterPro"/>
</dbReference>
<feature type="transmembrane region" description="Helical" evidence="1">
    <location>
        <begin position="180"/>
        <end position="203"/>
    </location>
</feature>
<keyword evidence="1" id="KW-1133">Transmembrane helix</keyword>
<keyword evidence="1" id="KW-0472">Membrane</keyword>
<reference evidence="3" key="1">
    <citation type="submission" date="2020-11" db="EMBL/GenBank/DDBJ databases">
        <authorList>
            <person name="Konstantinou D."/>
            <person name="Gkelis S."/>
            <person name="Popin R."/>
            <person name="Fewer D."/>
            <person name="Sivonen K."/>
        </authorList>
    </citation>
    <scope>NUCLEOTIDE SEQUENCE</scope>
    <source>
        <strain evidence="3">TAU-MAC 1115</strain>
    </source>
</reference>
<sequence length="388" mass="44754">MRHYDFDWIKSIIIINLIPLHVTWLMVFIPDFSQVPTTSMTALLLKGHLAFVSSWHMPLLFLLAGYSASASLSKRSIRQYYAERVQRLLVPLLAFMVTLGPVQQYFWPTHTGQRSLTDFAVNHLPMHFGTILNGSCGAYRWGPRWDHLWFIAYLLVMNITALAILIRINRAKIMAIATGLRQHIVLLPMIGFGGIMATLGYVWPLFNCNTLFQDWGHFAYNLWAFVIGYLMYADPNLSKAIKDKSHLWYTLFILSSIIRFVLLNEYQEGFYEDTSNLVRYLLCSVITGVHTWAAIATVLTLSHRYLAKRRNACLDYLSKASLPIYILHYPISTVLGTYITKLGLYVIPEFLVLNVFTVLFIVLIYELLVKPWPLFQVLFGMKIRPQKT</sequence>
<feature type="transmembrane region" description="Helical" evidence="1">
    <location>
        <begin position="215"/>
        <end position="233"/>
    </location>
</feature>
<organism evidence="3 4">
    <name type="scientific">Leptothoe spongobia TAU-MAC 1115</name>
    <dbReference type="NCBI Taxonomy" id="1967444"/>
    <lineage>
        <taxon>Bacteria</taxon>
        <taxon>Bacillati</taxon>
        <taxon>Cyanobacteriota</taxon>
        <taxon>Cyanophyceae</taxon>
        <taxon>Nodosilineales</taxon>
        <taxon>Cymatolegaceae</taxon>
        <taxon>Leptothoe</taxon>
        <taxon>Leptothoe spongobia</taxon>
    </lineage>
</organism>
<proteinExistence type="predicted"/>
<evidence type="ECO:0000256" key="1">
    <source>
        <dbReference type="SAM" id="Phobius"/>
    </source>
</evidence>
<dbReference type="InterPro" id="IPR002656">
    <property type="entry name" value="Acyl_transf_3_dom"/>
</dbReference>
<keyword evidence="3" id="KW-0012">Acyltransferase</keyword>
<feature type="transmembrane region" description="Helical" evidence="1">
    <location>
        <begin position="277"/>
        <end position="301"/>
    </location>
</feature>
<dbReference type="Proteomes" id="UP000717364">
    <property type="component" value="Unassembled WGS sequence"/>
</dbReference>
<feature type="transmembrane region" description="Helical" evidence="1">
    <location>
        <begin position="245"/>
        <end position="262"/>
    </location>
</feature>
<evidence type="ECO:0000313" key="3">
    <source>
        <dbReference type="EMBL" id="MBT9315956.1"/>
    </source>
</evidence>
<dbReference type="AlphaFoldDB" id="A0A947GNB2"/>
<dbReference type="PANTHER" id="PTHR36927">
    <property type="entry name" value="BLR4337 PROTEIN"/>
    <property type="match status" value="1"/>
</dbReference>
<evidence type="ECO:0000313" key="4">
    <source>
        <dbReference type="Proteomes" id="UP000717364"/>
    </source>
</evidence>
<gene>
    <name evidence="3" type="ORF">IXB50_11040</name>
</gene>
<keyword evidence="4" id="KW-1185">Reference proteome</keyword>
<keyword evidence="3" id="KW-0808">Transferase</keyword>
<reference evidence="3" key="2">
    <citation type="journal article" date="2021" name="Mar. Drugs">
        <title>Genome Reduction and Secondary Metabolism of the Marine Sponge-Associated Cyanobacterium Leptothoe.</title>
        <authorList>
            <person name="Konstantinou D."/>
            <person name="Popin R.V."/>
            <person name="Fewer D.P."/>
            <person name="Sivonen K."/>
            <person name="Gkelis S."/>
        </authorList>
    </citation>
    <scope>NUCLEOTIDE SEQUENCE</scope>
    <source>
        <strain evidence="3">TAU-MAC 1115</strain>
    </source>
</reference>
<dbReference type="InterPro" id="IPR050623">
    <property type="entry name" value="Glucan_succinyl_AcylTrfase"/>
</dbReference>
<feature type="transmembrane region" description="Helical" evidence="1">
    <location>
        <begin position="88"/>
        <end position="107"/>
    </location>
</feature>
<feature type="transmembrane region" description="Helical" evidence="1">
    <location>
        <begin position="148"/>
        <end position="168"/>
    </location>
</feature>
<feature type="domain" description="Acyltransferase 3" evidence="2">
    <location>
        <begin position="4"/>
        <end position="365"/>
    </location>
</feature>
<comment type="caution">
    <text evidence="3">The sequence shown here is derived from an EMBL/GenBank/DDBJ whole genome shotgun (WGS) entry which is preliminary data.</text>
</comment>
<protein>
    <submittedName>
        <fullName evidence="3">Acyltransferase family protein</fullName>
    </submittedName>
</protein>
<feature type="transmembrane region" description="Helical" evidence="1">
    <location>
        <begin position="322"/>
        <end position="339"/>
    </location>
</feature>
<feature type="transmembrane region" description="Helical" evidence="1">
    <location>
        <begin position="345"/>
        <end position="368"/>
    </location>
</feature>
<feature type="transmembrane region" description="Helical" evidence="1">
    <location>
        <begin position="12"/>
        <end position="29"/>
    </location>
</feature>
<dbReference type="Pfam" id="PF01757">
    <property type="entry name" value="Acyl_transf_3"/>
    <property type="match status" value="1"/>
</dbReference>